<gene>
    <name evidence="1" type="ORF">HHX25_06000</name>
</gene>
<accession>A0ABX1RVN5</accession>
<keyword evidence="2" id="KW-1185">Reference proteome</keyword>
<evidence type="ECO:0000313" key="2">
    <source>
        <dbReference type="Proteomes" id="UP000746690"/>
    </source>
</evidence>
<evidence type="ECO:0000313" key="1">
    <source>
        <dbReference type="EMBL" id="NMH87050.1"/>
    </source>
</evidence>
<organism evidence="1 2">
    <name type="scientific">Flavivirga algicola</name>
    <dbReference type="NCBI Taxonomy" id="2729136"/>
    <lineage>
        <taxon>Bacteria</taxon>
        <taxon>Pseudomonadati</taxon>
        <taxon>Bacteroidota</taxon>
        <taxon>Flavobacteriia</taxon>
        <taxon>Flavobacteriales</taxon>
        <taxon>Flavobacteriaceae</taxon>
        <taxon>Flavivirga</taxon>
    </lineage>
</organism>
<dbReference type="RefSeq" id="WP_169671223.1">
    <property type="nucleotide sequence ID" value="NZ_JABBHF010000003.1"/>
</dbReference>
<dbReference type="EMBL" id="JABBHF010000003">
    <property type="protein sequence ID" value="NMH87050.1"/>
    <property type="molecule type" value="Genomic_DNA"/>
</dbReference>
<protein>
    <submittedName>
        <fullName evidence="1">Uncharacterized protein</fullName>
    </submittedName>
</protein>
<comment type="caution">
    <text evidence="1">The sequence shown here is derived from an EMBL/GenBank/DDBJ whole genome shotgun (WGS) entry which is preliminary data.</text>
</comment>
<proteinExistence type="predicted"/>
<sequence length="207" mass="24815">MRIFLFTIFYLAPFIAICQNVSKINKNLELSDSLTFQKEVRLYKRFGVSNYTSVLRIYMDNANEWKAEFYEHWFMTNNEKGFNSKKRHLKPKTDIELIYLNLKLNHILDLPDMNSINWKMVDKGKVITIQRKINNKGDKKINYELEGRKKHNIVDGYVIKVQISDYKNNEFSFSNHIEYLKLYPEIDELIFYSEITNLLSNEFGVWK</sequence>
<name>A0ABX1RVN5_9FLAO</name>
<reference evidence="1 2" key="1">
    <citation type="submission" date="2020-04" db="EMBL/GenBank/DDBJ databases">
        <title>A Flavivirga sp. nov.</title>
        <authorList>
            <person name="Sun X."/>
        </authorList>
    </citation>
    <scope>NUCLEOTIDE SEQUENCE [LARGE SCALE GENOMIC DNA]</scope>
    <source>
        <strain evidence="1 2">Y03</strain>
    </source>
</reference>
<dbReference type="Proteomes" id="UP000746690">
    <property type="component" value="Unassembled WGS sequence"/>
</dbReference>